<comment type="similarity">
    <text evidence="1">Belongs to the short-chain dehydrogenases/reductases (SDR) family.</text>
</comment>
<dbReference type="AlphaFoldDB" id="U5VW28"/>
<proteinExistence type="inferred from homology"/>
<dbReference type="KEGG" id="afs:AFR_13630"/>
<dbReference type="PATRIC" id="fig|1246995.3.peg.2768"/>
<dbReference type="STRING" id="1246995.AFR_13630"/>
<dbReference type="Proteomes" id="UP000017746">
    <property type="component" value="Chromosome"/>
</dbReference>
<dbReference type="EMBL" id="CP006272">
    <property type="protein sequence ID" value="AGZ41012.1"/>
    <property type="molecule type" value="Genomic_DNA"/>
</dbReference>
<evidence type="ECO:0000313" key="2">
    <source>
        <dbReference type="EMBL" id="AGZ41012.1"/>
    </source>
</evidence>
<dbReference type="eggNOG" id="COG1028">
    <property type="taxonomic scope" value="Bacteria"/>
</dbReference>
<name>U5VW28_9ACTN</name>
<dbReference type="HOGENOM" id="CLU_010194_42_1_11"/>
<sequence>MTTEVTVVIGAGSMGQAIARRIGVGQMILLADINEDNAKAAATALTGAGYRTSTARVDVSSQDSVRELADTAAGLGAVMHVVQTAGLSPAQASPEAIIAVDLVGTAHVLDEFARVIAPGGSGIVISSQAGHMIPALPADQNEALARTPAGELAALPFLQPDTITNSGIAYAVAKRANTLRTQAAAVTWGDRGARVNSLSPGIIMTPLALDELNSPAGALYQEMIKASASGRVGTPDEIGTVAAFLMGRDGSFITGSDLLIDGGVIASIAAGRFQVQMG</sequence>
<keyword evidence="3" id="KW-1185">Reference proteome</keyword>
<dbReference type="GO" id="GO:0016616">
    <property type="term" value="F:oxidoreductase activity, acting on the CH-OH group of donors, NAD or NADP as acceptor"/>
    <property type="evidence" value="ECO:0007669"/>
    <property type="project" value="TreeGrafter"/>
</dbReference>
<dbReference type="Gene3D" id="3.40.50.720">
    <property type="entry name" value="NAD(P)-binding Rossmann-like Domain"/>
    <property type="match status" value="1"/>
</dbReference>
<dbReference type="Pfam" id="PF13561">
    <property type="entry name" value="adh_short_C2"/>
    <property type="match status" value="1"/>
</dbReference>
<dbReference type="InterPro" id="IPR002347">
    <property type="entry name" value="SDR_fam"/>
</dbReference>
<evidence type="ECO:0000256" key="1">
    <source>
        <dbReference type="ARBA" id="ARBA00006484"/>
    </source>
</evidence>
<dbReference type="RefSeq" id="WP_023361071.1">
    <property type="nucleotide sequence ID" value="NC_022657.1"/>
</dbReference>
<organism evidence="2 3">
    <name type="scientific">Actinoplanes friuliensis DSM 7358</name>
    <dbReference type="NCBI Taxonomy" id="1246995"/>
    <lineage>
        <taxon>Bacteria</taxon>
        <taxon>Bacillati</taxon>
        <taxon>Actinomycetota</taxon>
        <taxon>Actinomycetes</taxon>
        <taxon>Micromonosporales</taxon>
        <taxon>Micromonosporaceae</taxon>
        <taxon>Actinoplanes</taxon>
    </lineage>
</organism>
<dbReference type="PRINTS" id="PR00081">
    <property type="entry name" value="GDHRDH"/>
</dbReference>
<protein>
    <submittedName>
        <fullName evidence="2">Short chain dehydrogenase</fullName>
    </submittedName>
</protein>
<dbReference type="InterPro" id="IPR036291">
    <property type="entry name" value="NAD(P)-bd_dom_sf"/>
</dbReference>
<dbReference type="CDD" id="cd05233">
    <property type="entry name" value="SDR_c"/>
    <property type="match status" value="1"/>
</dbReference>
<dbReference type="SUPFAM" id="SSF51735">
    <property type="entry name" value="NAD(P)-binding Rossmann-fold domains"/>
    <property type="match status" value="1"/>
</dbReference>
<dbReference type="Pfam" id="PF00106">
    <property type="entry name" value="adh_short"/>
    <property type="match status" value="1"/>
</dbReference>
<dbReference type="NCBIfam" id="NF005395">
    <property type="entry name" value="PRK06940.1"/>
    <property type="match status" value="1"/>
</dbReference>
<dbReference type="PANTHER" id="PTHR42760">
    <property type="entry name" value="SHORT-CHAIN DEHYDROGENASES/REDUCTASES FAMILY MEMBER"/>
    <property type="match status" value="1"/>
</dbReference>
<reference evidence="2 3" key="1">
    <citation type="journal article" date="2014" name="J. Biotechnol.">
        <title>Complete genome sequence of the actinobacterium Actinoplanes friuliensis HAG 010964, producer of the lipopeptide antibiotic friulimycin.</title>
        <authorList>
            <person name="Ruckert C."/>
            <person name="Szczepanowski R."/>
            <person name="Albersmeier A."/>
            <person name="Goesmann A."/>
            <person name="Fischer N."/>
            <person name="Steinkamper A."/>
            <person name="Puhler A."/>
            <person name="Biener R."/>
            <person name="Schwartz D."/>
            <person name="Kalinowski J."/>
        </authorList>
    </citation>
    <scope>NUCLEOTIDE SEQUENCE [LARGE SCALE GENOMIC DNA]</scope>
    <source>
        <strain evidence="2 3">DSM 7358</strain>
    </source>
</reference>
<gene>
    <name evidence="2" type="ORF">AFR_13630</name>
</gene>
<dbReference type="OrthoDB" id="9803333at2"/>
<accession>U5VW28</accession>
<evidence type="ECO:0000313" key="3">
    <source>
        <dbReference type="Proteomes" id="UP000017746"/>
    </source>
</evidence>